<dbReference type="Pfam" id="PF26520">
    <property type="entry name" value="MftB_chaperone"/>
    <property type="match status" value="1"/>
</dbReference>
<dbReference type="STRING" id="239498.AXK60_14975"/>
<dbReference type="Proteomes" id="UP000070258">
    <property type="component" value="Unassembled WGS sequence"/>
</dbReference>
<dbReference type="RefSeq" id="WP_068573668.1">
    <property type="nucleotide sequence ID" value="NZ_LSRF01000058.1"/>
</dbReference>
<evidence type="ECO:0000313" key="2">
    <source>
        <dbReference type="Proteomes" id="UP000070258"/>
    </source>
</evidence>
<protein>
    <submittedName>
        <fullName evidence="1">Mycofactocin system protein MftB</fullName>
    </submittedName>
</protein>
<name>A0A137ZY96_9ACTN</name>
<dbReference type="NCBIfam" id="TIGR03967">
    <property type="entry name" value="mycofact_MftB"/>
    <property type="match status" value="1"/>
</dbReference>
<dbReference type="OrthoDB" id="3784885at2"/>
<dbReference type="InterPro" id="IPR023850">
    <property type="entry name" value="MftB"/>
</dbReference>
<evidence type="ECO:0000313" key="1">
    <source>
        <dbReference type="EMBL" id="KXP03160.1"/>
    </source>
</evidence>
<dbReference type="AlphaFoldDB" id="A0A137ZY96"/>
<comment type="caution">
    <text evidence="1">The sequence shown here is derived from an EMBL/GenBank/DDBJ whole genome shotgun (WGS) entry which is preliminary data.</text>
</comment>
<accession>A0A137ZY96</accession>
<gene>
    <name evidence="1" type="ORF">AXK60_14975</name>
</gene>
<organism evidence="1 2">
    <name type="scientific">Tsukamurella pseudospumae</name>
    <dbReference type="NCBI Taxonomy" id="239498"/>
    <lineage>
        <taxon>Bacteria</taxon>
        <taxon>Bacillati</taxon>
        <taxon>Actinomycetota</taxon>
        <taxon>Actinomycetes</taxon>
        <taxon>Mycobacteriales</taxon>
        <taxon>Tsukamurellaceae</taxon>
        <taxon>Tsukamurella</taxon>
    </lineage>
</organism>
<sequence length="110" mass="11509">MPVAHASAPGGPVAAGADAPFDPDLGWTINPRVAVRPEPFGALLYHFGTRKLSFLKNLVVVDVVQRLHLQPSASAALDAAGVAVDDRAPYLDALDALARSGMIIPAFPQE</sequence>
<dbReference type="EMBL" id="LSRF01000058">
    <property type="protein sequence ID" value="KXP03160.1"/>
    <property type="molecule type" value="Genomic_DNA"/>
</dbReference>
<proteinExistence type="predicted"/>
<reference evidence="2" key="1">
    <citation type="submission" date="2016-02" db="EMBL/GenBank/DDBJ databases">
        <authorList>
            <person name="Wen L."/>
            <person name="He K."/>
            <person name="Yang H."/>
        </authorList>
    </citation>
    <scope>NUCLEOTIDE SEQUENCE [LARGE SCALE GENOMIC DNA]</scope>
    <source>
        <strain evidence="2">JCM 15929</strain>
    </source>
</reference>